<keyword evidence="1" id="KW-0812">Transmembrane</keyword>
<keyword evidence="1" id="KW-0472">Membrane</keyword>
<evidence type="ECO:0000313" key="2">
    <source>
        <dbReference type="EMBL" id="MBE9667212.1"/>
    </source>
</evidence>
<name>A0ABR9XIK4_9SPHI</name>
<feature type="transmembrane region" description="Helical" evidence="1">
    <location>
        <begin position="38"/>
        <end position="61"/>
    </location>
</feature>
<organism evidence="2 3">
    <name type="scientific">Mucilaginibacter boryungensis</name>
    <dbReference type="NCBI Taxonomy" id="768480"/>
    <lineage>
        <taxon>Bacteria</taxon>
        <taxon>Pseudomonadati</taxon>
        <taxon>Bacteroidota</taxon>
        <taxon>Sphingobacteriia</taxon>
        <taxon>Sphingobacteriales</taxon>
        <taxon>Sphingobacteriaceae</taxon>
        <taxon>Mucilaginibacter</taxon>
    </lineage>
</organism>
<keyword evidence="1" id="KW-1133">Transmembrane helix</keyword>
<reference evidence="2 3" key="1">
    <citation type="submission" date="2020-10" db="EMBL/GenBank/DDBJ databases">
        <title>Mucilaginibacter mali sp. nov., isolated from rhizosphere soil of apple orchard.</title>
        <authorList>
            <person name="Lee J.-S."/>
            <person name="Kim H.S."/>
            <person name="Kim J.-S."/>
        </authorList>
    </citation>
    <scope>NUCLEOTIDE SEQUENCE [LARGE SCALE GENOMIC DNA]</scope>
    <source>
        <strain evidence="2 3">KCTC 23157</strain>
    </source>
</reference>
<feature type="transmembrane region" description="Helical" evidence="1">
    <location>
        <begin position="6"/>
        <end position="26"/>
    </location>
</feature>
<gene>
    <name evidence="2" type="ORF">IRJ18_12650</name>
</gene>
<protein>
    <submittedName>
        <fullName evidence="2">Uncharacterized protein</fullName>
    </submittedName>
</protein>
<feature type="transmembrane region" description="Helical" evidence="1">
    <location>
        <begin position="67"/>
        <end position="92"/>
    </location>
</feature>
<evidence type="ECO:0000256" key="1">
    <source>
        <dbReference type="SAM" id="Phobius"/>
    </source>
</evidence>
<sequence length="105" mass="12016">MPVLFTKVLGFVIVFILSFPPLLLVYKQLKVKHRLGMMAVLCLGPMIIMMLYEFKLLALVINQGFLAQAHVLGVADFIYLHTALMGVIMIIYKDWLIKKRAFFAN</sequence>
<keyword evidence="3" id="KW-1185">Reference proteome</keyword>
<proteinExistence type="predicted"/>
<comment type="caution">
    <text evidence="2">The sequence shown here is derived from an EMBL/GenBank/DDBJ whole genome shotgun (WGS) entry which is preliminary data.</text>
</comment>
<evidence type="ECO:0000313" key="3">
    <source>
        <dbReference type="Proteomes" id="UP000632774"/>
    </source>
</evidence>
<dbReference type="RefSeq" id="WP_194106558.1">
    <property type="nucleotide sequence ID" value="NZ_JADFFM010000001.1"/>
</dbReference>
<dbReference type="Proteomes" id="UP000632774">
    <property type="component" value="Unassembled WGS sequence"/>
</dbReference>
<dbReference type="EMBL" id="JADFFM010000001">
    <property type="protein sequence ID" value="MBE9667212.1"/>
    <property type="molecule type" value="Genomic_DNA"/>
</dbReference>
<accession>A0ABR9XIK4</accession>